<evidence type="ECO:0000313" key="3">
    <source>
        <dbReference type="Proteomes" id="UP000007879"/>
    </source>
</evidence>
<accession>A0A1X7UXE6</accession>
<feature type="compositionally biased region" description="Polar residues" evidence="1">
    <location>
        <begin position="177"/>
        <end position="188"/>
    </location>
</feature>
<dbReference type="InParanoid" id="A0A1X7UXE6"/>
<dbReference type="EnsemblMetazoa" id="Aqu2.1.32366_001">
    <property type="protein sequence ID" value="Aqu2.1.32366_001"/>
    <property type="gene ID" value="Aqu2.1.32366"/>
</dbReference>
<feature type="region of interest" description="Disordered" evidence="1">
    <location>
        <begin position="372"/>
        <end position="400"/>
    </location>
</feature>
<feature type="compositionally biased region" description="Polar residues" evidence="1">
    <location>
        <begin position="210"/>
        <end position="222"/>
    </location>
</feature>
<evidence type="ECO:0000313" key="2">
    <source>
        <dbReference type="EnsemblMetazoa" id="Aqu2.1.32366_001"/>
    </source>
</evidence>
<feature type="compositionally biased region" description="Basic and acidic residues" evidence="1">
    <location>
        <begin position="126"/>
        <end position="137"/>
    </location>
</feature>
<keyword evidence="3" id="KW-1185">Reference proteome</keyword>
<feature type="region of interest" description="Disordered" evidence="1">
    <location>
        <begin position="67"/>
        <end position="262"/>
    </location>
</feature>
<dbReference type="AlphaFoldDB" id="A0A1X7UXE6"/>
<proteinExistence type="predicted"/>
<reference evidence="2" key="2">
    <citation type="submission" date="2017-05" db="UniProtKB">
        <authorList>
            <consortium name="EnsemblMetazoa"/>
        </authorList>
    </citation>
    <scope>IDENTIFICATION</scope>
</reference>
<organism evidence="2">
    <name type="scientific">Amphimedon queenslandica</name>
    <name type="common">Sponge</name>
    <dbReference type="NCBI Taxonomy" id="400682"/>
    <lineage>
        <taxon>Eukaryota</taxon>
        <taxon>Metazoa</taxon>
        <taxon>Porifera</taxon>
        <taxon>Demospongiae</taxon>
        <taxon>Heteroscleromorpha</taxon>
        <taxon>Haplosclerida</taxon>
        <taxon>Niphatidae</taxon>
        <taxon>Amphimedon</taxon>
    </lineage>
</organism>
<feature type="compositionally biased region" description="Pro residues" evidence="1">
    <location>
        <begin position="153"/>
        <end position="176"/>
    </location>
</feature>
<evidence type="ECO:0000256" key="1">
    <source>
        <dbReference type="SAM" id="MobiDB-lite"/>
    </source>
</evidence>
<dbReference type="EnsemblMetazoa" id="XM_019996212.1">
    <property type="protein sequence ID" value="XP_019851771.1"/>
    <property type="gene ID" value="LOC109581811"/>
</dbReference>
<name>A0A1X7UXE6_AMPQE</name>
<sequence>MEVIIFLLIIAFIILPVGPLRRLLATIIEDVHATYKLGIESKKKPSTHDKVATHPLYYQPLKKHQYKDEYNGDTGTDDTDTETVPNSTVTTHDINSKEISDNKSLFESSSLEMMNNDKNAKKISVRKNETKNCDKSPHVTSSFKRPSMLSSVPSPPPSPPLSPPPSPLPILPPPPTSTARGTIIPSSDENAEAHSETKPKSKKRRRKRNGTSTSQPQSLPTEQRQKKPSKDILYSSLPNHLKPQHPDHQKYSCDKPESTGLPDANVKIVPREARGAISQPQPSLSCPLPPAITVPSSGNQSTHSMIFPPLPVSHHGHMSLESSNSGPSPVQPPAVPPVVVRDEAVHAASNEEGRVVNQFDLVKFENENMRAVNNERDIDDDNDDDDDDDDDARVPSSLQLPELVREHVPVQSSADAPPLIDDAWEAQQPVNVSMEPPTEEVVITPLVLHFPQELQELVLPNSQPFKEPESFIDAGDDIN</sequence>
<dbReference type="KEGG" id="aqu:109581811"/>
<feature type="compositionally biased region" description="Polar residues" evidence="1">
    <location>
        <begin position="102"/>
        <end position="117"/>
    </location>
</feature>
<feature type="compositionally biased region" description="Basic and acidic residues" evidence="1">
    <location>
        <begin position="244"/>
        <end position="257"/>
    </location>
</feature>
<feature type="region of interest" description="Disordered" evidence="1">
    <location>
        <begin position="313"/>
        <end position="333"/>
    </location>
</feature>
<feature type="compositionally biased region" description="Polar residues" evidence="1">
    <location>
        <begin position="82"/>
        <end position="93"/>
    </location>
</feature>
<feature type="compositionally biased region" description="Basic residues" evidence="1">
    <location>
        <begin position="200"/>
        <end position="209"/>
    </location>
</feature>
<dbReference type="Proteomes" id="UP000007879">
    <property type="component" value="Unassembled WGS sequence"/>
</dbReference>
<reference evidence="3" key="1">
    <citation type="journal article" date="2010" name="Nature">
        <title>The Amphimedon queenslandica genome and the evolution of animal complexity.</title>
        <authorList>
            <person name="Srivastava M."/>
            <person name="Simakov O."/>
            <person name="Chapman J."/>
            <person name="Fahey B."/>
            <person name="Gauthier M.E."/>
            <person name="Mitros T."/>
            <person name="Richards G.S."/>
            <person name="Conaco C."/>
            <person name="Dacre M."/>
            <person name="Hellsten U."/>
            <person name="Larroux C."/>
            <person name="Putnam N.H."/>
            <person name="Stanke M."/>
            <person name="Adamska M."/>
            <person name="Darling A."/>
            <person name="Degnan S.M."/>
            <person name="Oakley T.H."/>
            <person name="Plachetzki D.C."/>
            <person name="Zhai Y."/>
            <person name="Adamski M."/>
            <person name="Calcino A."/>
            <person name="Cummins S.F."/>
            <person name="Goodstein D.M."/>
            <person name="Harris C."/>
            <person name="Jackson D.J."/>
            <person name="Leys S.P."/>
            <person name="Shu S."/>
            <person name="Woodcroft B.J."/>
            <person name="Vervoort M."/>
            <person name="Kosik K.S."/>
            <person name="Manning G."/>
            <person name="Degnan B.M."/>
            <person name="Rokhsar D.S."/>
        </authorList>
    </citation>
    <scope>NUCLEOTIDE SEQUENCE [LARGE SCALE GENOMIC DNA]</scope>
</reference>
<protein>
    <submittedName>
        <fullName evidence="2">Uncharacterized protein</fullName>
    </submittedName>
</protein>
<gene>
    <name evidence="2" type="primary">109581811</name>
</gene>
<feature type="compositionally biased region" description="Acidic residues" evidence="1">
    <location>
        <begin position="377"/>
        <end position="391"/>
    </location>
</feature>